<dbReference type="NCBIfam" id="TIGR01549">
    <property type="entry name" value="HAD-SF-IA-v1"/>
    <property type="match status" value="1"/>
</dbReference>
<dbReference type="PANTHER" id="PTHR43434:SF20">
    <property type="entry name" value="5'-NUCLEOTIDASE"/>
    <property type="match status" value="1"/>
</dbReference>
<dbReference type="SUPFAM" id="SSF56784">
    <property type="entry name" value="HAD-like"/>
    <property type="match status" value="1"/>
</dbReference>
<dbReference type="PANTHER" id="PTHR43434">
    <property type="entry name" value="PHOSPHOGLYCOLATE PHOSPHATASE"/>
    <property type="match status" value="1"/>
</dbReference>
<dbReference type="InterPro" id="IPR036412">
    <property type="entry name" value="HAD-like_sf"/>
</dbReference>
<evidence type="ECO:0000313" key="2">
    <source>
        <dbReference type="Proteomes" id="UP000274920"/>
    </source>
</evidence>
<dbReference type="InterPro" id="IPR023198">
    <property type="entry name" value="PGP-like_dom2"/>
</dbReference>
<proteinExistence type="predicted"/>
<dbReference type="GO" id="GO:0005829">
    <property type="term" value="C:cytosol"/>
    <property type="evidence" value="ECO:0007669"/>
    <property type="project" value="TreeGrafter"/>
</dbReference>
<comment type="caution">
    <text evidence="1">The sequence shown here is derived from an EMBL/GenBank/DDBJ whole genome shotgun (WGS) entry which is preliminary data.</text>
</comment>
<dbReference type="Gene3D" id="1.10.150.240">
    <property type="entry name" value="Putative phosphatase, domain 2"/>
    <property type="match status" value="1"/>
</dbReference>
<sequence length="237" mass="27071">MKKMRWKAILWDFDGTLADTGEDVWESLRYAAELCGGTLPEGFTKDSSNLGKSVKEIYGKLTPYPGEGQYARFEELVRIHYRCMNPYVHTCYYPGIEELIAVTRKQGVRHFIITMKPREALENIFLKKGWKPFFEESVSPDSFEGTEKSKKEMIAYILEKYQMQEKDCVYVGDTWSDIRAARENRISCIAAAYGDGDEAMLRREQPDYLVWEPEGLMRIMEGHASAEGSGNSGAPEG</sequence>
<reference evidence="1" key="1">
    <citation type="submission" date="2018-10" db="EMBL/GenBank/DDBJ databases">
        <title>Schaedlerella arabinophila gen. nov. sp. nov., isolated from the mouse intestinal tract and comparative analysis with the genome of the closely related altered Schaedler flora strain ASF502.</title>
        <authorList>
            <person name="Miyake S."/>
            <person name="Soh M."/>
            <person name="Seedorf H."/>
        </authorList>
    </citation>
    <scope>NUCLEOTIDE SEQUENCE [LARGE SCALE GENOMIC DNA]</scope>
    <source>
        <strain evidence="1">DSM 106076</strain>
    </source>
</reference>
<name>A0A3R8R6T9_9FIRM</name>
<dbReference type="Pfam" id="PF13419">
    <property type="entry name" value="HAD_2"/>
    <property type="match status" value="1"/>
</dbReference>
<accession>A0A3R8R6T9</accession>
<dbReference type="EMBL" id="RHJS01000002">
    <property type="protein sequence ID" value="RRK33351.1"/>
    <property type="molecule type" value="Genomic_DNA"/>
</dbReference>
<dbReference type="Gene3D" id="3.40.50.1000">
    <property type="entry name" value="HAD superfamily/HAD-like"/>
    <property type="match status" value="1"/>
</dbReference>
<dbReference type="InterPro" id="IPR006439">
    <property type="entry name" value="HAD-SF_hydro_IA"/>
</dbReference>
<keyword evidence="2" id="KW-1185">Reference proteome</keyword>
<gene>
    <name evidence="1" type="ORF">EBB54_19885</name>
</gene>
<dbReference type="GO" id="GO:0004713">
    <property type="term" value="F:protein tyrosine kinase activity"/>
    <property type="evidence" value="ECO:0007669"/>
    <property type="project" value="TreeGrafter"/>
</dbReference>
<protein>
    <submittedName>
        <fullName evidence="1">HAD family hydrolase</fullName>
    </submittedName>
</protein>
<dbReference type="InterPro" id="IPR050155">
    <property type="entry name" value="HAD-like_hydrolase_sf"/>
</dbReference>
<dbReference type="SFLD" id="SFLDS00003">
    <property type="entry name" value="Haloacid_Dehalogenase"/>
    <property type="match status" value="1"/>
</dbReference>
<dbReference type="GO" id="GO:0016787">
    <property type="term" value="F:hydrolase activity"/>
    <property type="evidence" value="ECO:0007669"/>
    <property type="project" value="UniProtKB-KW"/>
</dbReference>
<organism evidence="1 2">
    <name type="scientific">Schaedlerella arabinosiphila</name>
    <dbReference type="NCBI Taxonomy" id="2044587"/>
    <lineage>
        <taxon>Bacteria</taxon>
        <taxon>Bacillati</taxon>
        <taxon>Bacillota</taxon>
        <taxon>Clostridia</taxon>
        <taxon>Lachnospirales</taxon>
        <taxon>Lachnospiraceae</taxon>
        <taxon>Schaedlerella</taxon>
    </lineage>
</organism>
<evidence type="ECO:0000313" key="1">
    <source>
        <dbReference type="EMBL" id="RRK33351.1"/>
    </source>
</evidence>
<dbReference type="SFLD" id="SFLDG01129">
    <property type="entry name" value="C1.5:_HAD__Beta-PGM__Phosphata"/>
    <property type="match status" value="1"/>
</dbReference>
<dbReference type="AlphaFoldDB" id="A0A3R8R6T9"/>
<keyword evidence="1" id="KW-0378">Hydrolase</keyword>
<dbReference type="Proteomes" id="UP000274920">
    <property type="component" value="Unassembled WGS sequence"/>
</dbReference>
<dbReference type="InterPro" id="IPR041492">
    <property type="entry name" value="HAD_2"/>
</dbReference>
<dbReference type="InterPro" id="IPR023214">
    <property type="entry name" value="HAD_sf"/>
</dbReference>